<name>A0A1Y1WN10_9FUNG</name>
<sequence>MDIVHSSDSWPQRRSPFPLTPPMAGSPRRRRKPLPGPHTPFFADTVDLWDTESIASQSSTPTLQSHTPPFNDDEYFFQVKQHKRTINDLSRQLDSREAEIAQYLDQIEKLQAEIDETRRRAQSDRGILVKAEKQVQWHERQAKAHQDEIAHLKTSAQVAAKQTERRHQRAVARIKSKLALAETETRELAERIRDLHAELDEARRREERQGQELQATERTVTEARSATAEANAVAQHLLARLDDRKQYVCELERQVSAMRAIMNSTMDYAQQDSAAAPAMVRQRSLYAEMLSVAHVQGPYTPPASTAAEVAGSSDGQDTADASMQATADCSGSEAPVAFGTVGWAAVYLHLIWAMYCRLWLRPLWHMLGAVVMAVLGVLVLQPLELLLPKRVFRLLAPSSRLRPKPAK</sequence>
<keyword evidence="5" id="KW-1185">Reference proteome</keyword>
<keyword evidence="3" id="KW-1133">Transmembrane helix</keyword>
<evidence type="ECO:0000256" key="1">
    <source>
        <dbReference type="SAM" id="Coils"/>
    </source>
</evidence>
<accession>A0A1Y1WN10</accession>
<dbReference type="AlphaFoldDB" id="A0A1Y1WN10"/>
<organism evidence="4 5">
    <name type="scientific">Linderina pennispora</name>
    <dbReference type="NCBI Taxonomy" id="61395"/>
    <lineage>
        <taxon>Eukaryota</taxon>
        <taxon>Fungi</taxon>
        <taxon>Fungi incertae sedis</taxon>
        <taxon>Zoopagomycota</taxon>
        <taxon>Kickxellomycotina</taxon>
        <taxon>Kickxellomycetes</taxon>
        <taxon>Kickxellales</taxon>
        <taxon>Kickxellaceae</taxon>
        <taxon>Linderina</taxon>
    </lineage>
</organism>
<evidence type="ECO:0000256" key="2">
    <source>
        <dbReference type="SAM" id="MobiDB-lite"/>
    </source>
</evidence>
<dbReference type="OrthoDB" id="5585549at2759"/>
<keyword evidence="1" id="KW-0175">Coiled coil</keyword>
<gene>
    <name evidence="4" type="ORF">DL89DRAFT_24268</name>
</gene>
<feature type="coiled-coil region" evidence="1">
    <location>
        <begin position="79"/>
        <end position="219"/>
    </location>
</feature>
<keyword evidence="3" id="KW-0812">Transmembrane</keyword>
<keyword evidence="3" id="KW-0472">Membrane</keyword>
<feature type="compositionally biased region" description="Polar residues" evidence="2">
    <location>
        <begin position="1"/>
        <end position="12"/>
    </location>
</feature>
<feature type="region of interest" description="Disordered" evidence="2">
    <location>
        <begin position="1"/>
        <end position="39"/>
    </location>
</feature>
<evidence type="ECO:0000313" key="4">
    <source>
        <dbReference type="EMBL" id="ORX74913.1"/>
    </source>
</evidence>
<reference evidence="4 5" key="1">
    <citation type="submission" date="2016-07" db="EMBL/GenBank/DDBJ databases">
        <title>Pervasive Adenine N6-methylation of Active Genes in Fungi.</title>
        <authorList>
            <consortium name="DOE Joint Genome Institute"/>
            <person name="Mondo S.J."/>
            <person name="Dannebaum R.O."/>
            <person name="Kuo R.C."/>
            <person name="Labutti K."/>
            <person name="Haridas S."/>
            <person name="Kuo A."/>
            <person name="Salamov A."/>
            <person name="Ahrendt S.R."/>
            <person name="Lipzen A."/>
            <person name="Sullivan W."/>
            <person name="Andreopoulos W.B."/>
            <person name="Clum A."/>
            <person name="Lindquist E."/>
            <person name="Daum C."/>
            <person name="Ramamoorthy G.K."/>
            <person name="Gryganskyi A."/>
            <person name="Culley D."/>
            <person name="Magnuson J.K."/>
            <person name="James T.Y."/>
            <person name="O'Malley M.A."/>
            <person name="Stajich J.E."/>
            <person name="Spatafora J.W."/>
            <person name="Visel A."/>
            <person name="Grigoriev I.V."/>
        </authorList>
    </citation>
    <scope>NUCLEOTIDE SEQUENCE [LARGE SCALE GENOMIC DNA]</scope>
    <source>
        <strain evidence="4 5">ATCC 12442</strain>
    </source>
</reference>
<evidence type="ECO:0000313" key="5">
    <source>
        <dbReference type="Proteomes" id="UP000193922"/>
    </source>
</evidence>
<comment type="caution">
    <text evidence="4">The sequence shown here is derived from an EMBL/GenBank/DDBJ whole genome shotgun (WGS) entry which is preliminary data.</text>
</comment>
<feature type="transmembrane region" description="Helical" evidence="3">
    <location>
        <begin position="336"/>
        <end position="356"/>
    </location>
</feature>
<feature type="transmembrane region" description="Helical" evidence="3">
    <location>
        <begin position="363"/>
        <end position="383"/>
    </location>
</feature>
<dbReference type="GeneID" id="63801659"/>
<dbReference type="Proteomes" id="UP000193922">
    <property type="component" value="Unassembled WGS sequence"/>
</dbReference>
<proteinExistence type="predicted"/>
<evidence type="ECO:0000256" key="3">
    <source>
        <dbReference type="SAM" id="Phobius"/>
    </source>
</evidence>
<protein>
    <submittedName>
        <fullName evidence="4">Uncharacterized protein</fullName>
    </submittedName>
</protein>
<dbReference type="EMBL" id="MCFD01000001">
    <property type="protein sequence ID" value="ORX74913.1"/>
    <property type="molecule type" value="Genomic_DNA"/>
</dbReference>
<dbReference type="RefSeq" id="XP_040748124.1">
    <property type="nucleotide sequence ID" value="XM_040885011.1"/>
</dbReference>